<keyword evidence="3" id="KW-0456">Lyase</keyword>
<evidence type="ECO:0000256" key="1">
    <source>
        <dbReference type="ARBA" id="ARBA00001933"/>
    </source>
</evidence>
<organism evidence="5 6">
    <name type="scientific">Rugosimonospora acidiphila</name>
    <dbReference type="NCBI Taxonomy" id="556531"/>
    <lineage>
        <taxon>Bacteria</taxon>
        <taxon>Bacillati</taxon>
        <taxon>Actinomycetota</taxon>
        <taxon>Actinomycetes</taxon>
        <taxon>Micromonosporales</taxon>
        <taxon>Micromonosporaceae</taxon>
        <taxon>Rugosimonospora</taxon>
    </lineage>
</organism>
<evidence type="ECO:0000256" key="3">
    <source>
        <dbReference type="ARBA" id="ARBA00023239"/>
    </source>
</evidence>
<dbReference type="InterPro" id="IPR036052">
    <property type="entry name" value="TrpB-like_PALP_sf"/>
</dbReference>
<keyword evidence="6" id="KW-1185">Reference proteome</keyword>
<evidence type="ECO:0000259" key="4">
    <source>
        <dbReference type="Pfam" id="PF00291"/>
    </source>
</evidence>
<protein>
    <submittedName>
        <fullName evidence="5">Threonine/serine dehydratase</fullName>
    </submittedName>
</protein>
<proteinExistence type="predicted"/>
<evidence type="ECO:0000313" key="6">
    <source>
        <dbReference type="Proteomes" id="UP001501570"/>
    </source>
</evidence>
<dbReference type="SUPFAM" id="SSF53686">
    <property type="entry name" value="Tryptophan synthase beta subunit-like PLP-dependent enzymes"/>
    <property type="match status" value="1"/>
</dbReference>
<dbReference type="EMBL" id="BAABJQ010000014">
    <property type="protein sequence ID" value="GAA5190507.1"/>
    <property type="molecule type" value="Genomic_DNA"/>
</dbReference>
<dbReference type="InterPro" id="IPR001926">
    <property type="entry name" value="TrpB-like_PALP"/>
</dbReference>
<dbReference type="Proteomes" id="UP001501570">
    <property type="component" value="Unassembled WGS sequence"/>
</dbReference>
<dbReference type="PANTHER" id="PTHR48078">
    <property type="entry name" value="THREONINE DEHYDRATASE, MITOCHONDRIAL-RELATED"/>
    <property type="match status" value="1"/>
</dbReference>
<reference evidence="6" key="1">
    <citation type="journal article" date="2019" name="Int. J. Syst. Evol. Microbiol.">
        <title>The Global Catalogue of Microorganisms (GCM) 10K type strain sequencing project: providing services to taxonomists for standard genome sequencing and annotation.</title>
        <authorList>
            <consortium name="The Broad Institute Genomics Platform"/>
            <consortium name="The Broad Institute Genome Sequencing Center for Infectious Disease"/>
            <person name="Wu L."/>
            <person name="Ma J."/>
        </authorList>
    </citation>
    <scope>NUCLEOTIDE SEQUENCE [LARGE SCALE GENOMIC DNA]</scope>
    <source>
        <strain evidence="6">JCM 18304</strain>
    </source>
</reference>
<gene>
    <name evidence="5" type="ORF">GCM10023322_45790</name>
</gene>
<dbReference type="Gene3D" id="3.40.50.1100">
    <property type="match status" value="2"/>
</dbReference>
<comment type="cofactor">
    <cofactor evidence="1">
        <name>pyridoxal 5'-phosphate</name>
        <dbReference type="ChEBI" id="CHEBI:597326"/>
    </cofactor>
</comment>
<feature type="domain" description="Tryptophan synthase beta chain-like PALP" evidence="4">
    <location>
        <begin position="19"/>
        <end position="290"/>
    </location>
</feature>
<dbReference type="CDD" id="cd01562">
    <property type="entry name" value="Thr-dehyd"/>
    <property type="match status" value="1"/>
</dbReference>
<dbReference type="PANTHER" id="PTHR48078:SF6">
    <property type="entry name" value="L-THREONINE DEHYDRATASE CATABOLIC TDCB"/>
    <property type="match status" value="1"/>
</dbReference>
<dbReference type="InterPro" id="IPR050147">
    <property type="entry name" value="Ser/Thr_Dehydratase"/>
</dbReference>
<dbReference type="RefSeq" id="WP_345632676.1">
    <property type="nucleotide sequence ID" value="NZ_BAABJQ010000014.1"/>
</dbReference>
<evidence type="ECO:0000256" key="2">
    <source>
        <dbReference type="ARBA" id="ARBA00022898"/>
    </source>
</evidence>
<sequence>MRLVSIDDIAAAAARLNGRIVPTPLLPSSRLSQTLGVPVAVKAENLQHAGSFKVRGVFNALLARQSRGELPKGVATFSAGNHAAATAFGGSALGLPVVVCMPPNAVVTKVESVRRYGGEIVFTDDLFGTCQEVARERGYALLHPFDDPDIIAGQGTVGAEIIRDAPDADLVLVPVGGGGLISGVAAAVKGLRPGARVIGVEPVTSNAMTYALRMDAPAPLPSRPVSIADGLTAPFAGEHTLAHVRALVDEIIEIPEDAILRAWWELLDASKLLVEPSAAVGLAALRSGLVDPTAGATGTGTGTTVLVLSGGNVAPAGLARLDKVAEAV</sequence>
<keyword evidence="2" id="KW-0663">Pyridoxal phosphate</keyword>
<name>A0ABP9S3U5_9ACTN</name>
<comment type="caution">
    <text evidence="5">The sequence shown here is derived from an EMBL/GenBank/DDBJ whole genome shotgun (WGS) entry which is preliminary data.</text>
</comment>
<accession>A0ABP9S3U5</accession>
<dbReference type="Pfam" id="PF00291">
    <property type="entry name" value="PALP"/>
    <property type="match status" value="1"/>
</dbReference>
<evidence type="ECO:0000313" key="5">
    <source>
        <dbReference type="EMBL" id="GAA5190507.1"/>
    </source>
</evidence>